<protein>
    <submittedName>
        <fullName evidence="1">(rape) hypothetical protein</fullName>
    </submittedName>
</protein>
<accession>A0A816V1P8</accession>
<name>A0A816V1P8_BRANA</name>
<sequence length="61" mass="7002">MDVGVNKSTSHTVYGPRYATWWPYFLANLIGMSMKWMDHLSTTSRCGHKANGTWSRAPSYF</sequence>
<organism evidence="1">
    <name type="scientific">Brassica napus</name>
    <name type="common">Rape</name>
    <dbReference type="NCBI Taxonomy" id="3708"/>
    <lineage>
        <taxon>Eukaryota</taxon>
        <taxon>Viridiplantae</taxon>
        <taxon>Streptophyta</taxon>
        <taxon>Embryophyta</taxon>
        <taxon>Tracheophyta</taxon>
        <taxon>Spermatophyta</taxon>
        <taxon>Magnoliopsida</taxon>
        <taxon>eudicotyledons</taxon>
        <taxon>Gunneridae</taxon>
        <taxon>Pentapetalae</taxon>
        <taxon>rosids</taxon>
        <taxon>malvids</taxon>
        <taxon>Brassicales</taxon>
        <taxon>Brassicaceae</taxon>
        <taxon>Brassiceae</taxon>
        <taxon>Brassica</taxon>
    </lineage>
</organism>
<dbReference type="Proteomes" id="UP001295469">
    <property type="component" value="Chromosome A03"/>
</dbReference>
<dbReference type="AlphaFoldDB" id="A0A816V1P8"/>
<proteinExistence type="predicted"/>
<gene>
    <name evidence="1" type="ORF">DARMORV10_A03P02900.1</name>
</gene>
<reference evidence="1" key="1">
    <citation type="submission" date="2021-01" db="EMBL/GenBank/DDBJ databases">
        <authorList>
            <consortium name="Genoscope - CEA"/>
            <person name="William W."/>
        </authorList>
    </citation>
    <scope>NUCLEOTIDE SEQUENCE</scope>
</reference>
<dbReference type="EMBL" id="HG994357">
    <property type="protein sequence ID" value="CAF2118756.1"/>
    <property type="molecule type" value="Genomic_DNA"/>
</dbReference>
<evidence type="ECO:0000313" key="1">
    <source>
        <dbReference type="EMBL" id="CAF2118756.1"/>
    </source>
</evidence>